<reference evidence="3" key="1">
    <citation type="journal article" date="2019" name="Int. J. Syst. Evol. Microbiol.">
        <title>The Global Catalogue of Microorganisms (GCM) 10K type strain sequencing project: providing services to taxonomists for standard genome sequencing and annotation.</title>
        <authorList>
            <consortium name="The Broad Institute Genomics Platform"/>
            <consortium name="The Broad Institute Genome Sequencing Center for Infectious Disease"/>
            <person name="Wu L."/>
            <person name="Ma J."/>
        </authorList>
    </citation>
    <scope>NUCLEOTIDE SEQUENCE [LARGE SCALE GENOMIC DNA]</scope>
    <source>
        <strain evidence="3">CCUG 61485</strain>
    </source>
</reference>
<evidence type="ECO:0000256" key="1">
    <source>
        <dbReference type="SAM" id="Phobius"/>
    </source>
</evidence>
<keyword evidence="1" id="KW-0812">Transmembrane</keyword>
<keyword evidence="1" id="KW-1133">Transmembrane helix</keyword>
<feature type="transmembrane region" description="Helical" evidence="1">
    <location>
        <begin position="40"/>
        <end position="62"/>
    </location>
</feature>
<accession>A0ABW3Y119</accession>
<evidence type="ECO:0000313" key="3">
    <source>
        <dbReference type="Proteomes" id="UP001597201"/>
    </source>
</evidence>
<dbReference type="Proteomes" id="UP001597201">
    <property type="component" value="Unassembled WGS sequence"/>
</dbReference>
<keyword evidence="1" id="KW-0472">Membrane</keyword>
<name>A0ABW3Y119_9FLAO</name>
<evidence type="ECO:0000313" key="2">
    <source>
        <dbReference type="EMBL" id="MFD1315501.1"/>
    </source>
</evidence>
<sequence length="163" mass="18184">MTTEKILKELKSVLLAWIYFLIWFAALMLIKVLLLEEYNIKFSGVSVVIIGSLVASKAVVILQNVSFGGKNQPAIVHIFLRTLLYLAGTAILMLLEHAFETRHEFGGFWNAIKNLGKSASFYHVIVNVICVFGALFFYNFGSVIKTKLGKGGLMELLISPIEK</sequence>
<feature type="transmembrane region" description="Helical" evidence="1">
    <location>
        <begin position="119"/>
        <end position="140"/>
    </location>
</feature>
<organism evidence="2 3">
    <name type="scientific">Namhaeicola litoreus</name>
    <dbReference type="NCBI Taxonomy" id="1052145"/>
    <lineage>
        <taxon>Bacteria</taxon>
        <taxon>Pseudomonadati</taxon>
        <taxon>Bacteroidota</taxon>
        <taxon>Flavobacteriia</taxon>
        <taxon>Flavobacteriales</taxon>
        <taxon>Flavobacteriaceae</taxon>
        <taxon>Namhaeicola</taxon>
    </lineage>
</organism>
<feature type="transmembrane region" description="Helical" evidence="1">
    <location>
        <begin position="74"/>
        <end position="99"/>
    </location>
</feature>
<protein>
    <submittedName>
        <fullName evidence="2">Uncharacterized protein</fullName>
    </submittedName>
</protein>
<dbReference type="RefSeq" id="WP_377177741.1">
    <property type="nucleotide sequence ID" value="NZ_JBHTMY010000003.1"/>
</dbReference>
<dbReference type="EMBL" id="JBHTMY010000003">
    <property type="protein sequence ID" value="MFD1315501.1"/>
    <property type="molecule type" value="Genomic_DNA"/>
</dbReference>
<feature type="transmembrane region" description="Helical" evidence="1">
    <location>
        <begin position="12"/>
        <end position="34"/>
    </location>
</feature>
<comment type="caution">
    <text evidence="2">The sequence shown here is derived from an EMBL/GenBank/DDBJ whole genome shotgun (WGS) entry which is preliminary data.</text>
</comment>
<gene>
    <name evidence="2" type="ORF">ACFQ39_07720</name>
</gene>
<proteinExistence type="predicted"/>
<keyword evidence="3" id="KW-1185">Reference proteome</keyword>